<dbReference type="Proteomes" id="UP000612680">
    <property type="component" value="Chromosome"/>
</dbReference>
<protein>
    <recommendedName>
        <fullName evidence="3">DUF4595 domain-containing protein</fullName>
    </recommendedName>
</protein>
<dbReference type="PROSITE" id="PS51257">
    <property type="entry name" value="PROKAR_LIPOPROTEIN"/>
    <property type="match status" value="1"/>
</dbReference>
<accession>A0ABX7ID96</accession>
<evidence type="ECO:0000313" key="2">
    <source>
        <dbReference type="Proteomes" id="UP000612680"/>
    </source>
</evidence>
<evidence type="ECO:0008006" key="3">
    <source>
        <dbReference type="Google" id="ProtNLM"/>
    </source>
</evidence>
<organism evidence="1 2">
    <name type="scientific">Dyadobacter sandarakinus</name>
    <dbReference type="NCBI Taxonomy" id="2747268"/>
    <lineage>
        <taxon>Bacteria</taxon>
        <taxon>Pseudomonadati</taxon>
        <taxon>Bacteroidota</taxon>
        <taxon>Cytophagia</taxon>
        <taxon>Cytophagales</taxon>
        <taxon>Spirosomataceae</taxon>
        <taxon>Dyadobacter</taxon>
    </lineage>
</organism>
<dbReference type="EMBL" id="CP056775">
    <property type="protein sequence ID" value="QRR03093.1"/>
    <property type="molecule type" value="Genomic_DNA"/>
</dbReference>
<sequence>MHLKILLGITISILFFSCKNNINEEPEPQGTEACLVKTYIIGRENDWYEENYFYNSRALLDSIKIESNYHVDIEYDTKGRIQRTNYLTFKDAKFTYDAQNRLKSIGIDYVRDVPLNTNHIFFEYSADNHLMQSTWVPGGIHHLEKYYNPNFEKFMESVLEIYNLENNFWDKKAIKEEIQHIANNKYLVDVQNLTVTKKINSQVENYADEPIIRFEYVDTITKYDGKKSPKGSAQWKALNLLPFNEDFSELGNIVDLANPRPVGWVPYKIVYQYNDSNYPISAIRIMGSDTIQMKWEYQCR</sequence>
<name>A0ABX7ID96_9BACT</name>
<keyword evidence="2" id="KW-1185">Reference proteome</keyword>
<evidence type="ECO:0000313" key="1">
    <source>
        <dbReference type="EMBL" id="QRR03093.1"/>
    </source>
</evidence>
<dbReference type="RefSeq" id="WP_204658695.1">
    <property type="nucleotide sequence ID" value="NZ_CP056775.1"/>
</dbReference>
<reference evidence="1 2" key="1">
    <citation type="submission" date="2020-06" db="EMBL/GenBank/DDBJ databases">
        <title>Dyadobacter sandarakinus sp. nov., isolated from the soil of the Arctic Yellow River Station.</title>
        <authorList>
            <person name="Zhang Y."/>
            <person name="Peng F."/>
        </authorList>
    </citation>
    <scope>NUCLEOTIDE SEQUENCE [LARGE SCALE GENOMIC DNA]</scope>
    <source>
        <strain evidence="1 2">Q3-56</strain>
    </source>
</reference>
<proteinExistence type="predicted"/>
<gene>
    <name evidence="1" type="ORF">HWI92_20345</name>
</gene>